<organism evidence="2 3">
    <name type="scientific">Candidatus Tanganyikabacteria bacterium</name>
    <dbReference type="NCBI Taxonomy" id="2961651"/>
    <lineage>
        <taxon>Bacteria</taxon>
        <taxon>Bacillati</taxon>
        <taxon>Candidatus Sericytochromatia</taxon>
        <taxon>Candidatus Tanganyikabacteria</taxon>
    </lineage>
</organism>
<dbReference type="AlphaFoldDB" id="A0A938BMD4"/>
<accession>A0A938BMD4</accession>
<dbReference type="Proteomes" id="UP000703893">
    <property type="component" value="Unassembled WGS sequence"/>
</dbReference>
<dbReference type="EMBL" id="VGJX01000141">
    <property type="protein sequence ID" value="MBM3274173.1"/>
    <property type="molecule type" value="Genomic_DNA"/>
</dbReference>
<evidence type="ECO:0000259" key="1">
    <source>
        <dbReference type="Pfam" id="PF07238"/>
    </source>
</evidence>
<dbReference type="InterPro" id="IPR009875">
    <property type="entry name" value="PilZ_domain"/>
</dbReference>
<dbReference type="SUPFAM" id="SSF141371">
    <property type="entry name" value="PilZ domain-like"/>
    <property type="match status" value="1"/>
</dbReference>
<protein>
    <submittedName>
        <fullName evidence="2">PilZ domain-containing protein</fullName>
    </submittedName>
</protein>
<gene>
    <name evidence="2" type="ORF">FJZ00_03405</name>
</gene>
<feature type="domain" description="PilZ" evidence="1">
    <location>
        <begin position="10"/>
        <end position="112"/>
    </location>
</feature>
<evidence type="ECO:0000313" key="2">
    <source>
        <dbReference type="EMBL" id="MBM3274173.1"/>
    </source>
</evidence>
<evidence type="ECO:0000313" key="3">
    <source>
        <dbReference type="Proteomes" id="UP000703893"/>
    </source>
</evidence>
<dbReference type="Pfam" id="PF07238">
    <property type="entry name" value="PilZ"/>
    <property type="match status" value="1"/>
</dbReference>
<proteinExistence type="predicted"/>
<comment type="caution">
    <text evidence="2">The sequence shown here is derived from an EMBL/GenBank/DDBJ whole genome shotgun (WGS) entry which is preliminary data.</text>
</comment>
<reference evidence="2 3" key="1">
    <citation type="submission" date="2019-03" db="EMBL/GenBank/DDBJ databases">
        <title>Lake Tanganyika Metagenome-Assembled Genomes (MAGs).</title>
        <authorList>
            <person name="Tran P."/>
        </authorList>
    </citation>
    <scope>NUCLEOTIDE SEQUENCE [LARGE SCALE GENOMIC DNA]</scope>
    <source>
        <strain evidence="2">K_DeepCast_65m_m2_236</strain>
    </source>
</reference>
<name>A0A938BMD4_9BACT</name>
<dbReference type="GO" id="GO:0035438">
    <property type="term" value="F:cyclic-di-GMP binding"/>
    <property type="evidence" value="ECO:0007669"/>
    <property type="project" value="InterPro"/>
</dbReference>
<dbReference type="Gene3D" id="2.40.10.220">
    <property type="entry name" value="predicted glycosyltransferase like domains"/>
    <property type="match status" value="1"/>
</dbReference>
<sequence>MLRITERVTRRQALRKPIDLPIRYKLHSDSYRWGTVRDLSIGGFRVAGSGPGPNVGDHGEFSFTLGMGGKPVRVAAIVRWVRTDETGGYQCGLAFYKLPEAVRDLLLAYLFEKTGQASGAVAG</sequence>